<sequence>MFLGNSKYMLRFVSIFLICLKGISSDYLYNVGIIIERQLEMPNPEDSQDLFDNISHYNTLLQDMVNNLKAKEPLTLTIAREFWARGIPGFINFVNLHYLRDEFQWDDEKTEQFLNLIETSKNLWSEITGELKTHGIFNS</sequence>
<dbReference type="EMBL" id="GEDC01018308">
    <property type="protein sequence ID" value="JAS18990.1"/>
    <property type="molecule type" value="Transcribed_RNA"/>
</dbReference>
<dbReference type="AlphaFoldDB" id="A0A1B6CZX0"/>
<accession>A0A1B6CZX0</accession>
<name>A0A1B6CZX0_9HEMI</name>
<gene>
    <name evidence="1" type="ORF">g.6653</name>
</gene>
<proteinExistence type="predicted"/>
<organism evidence="1">
    <name type="scientific">Clastoptera arizonana</name>
    <name type="common">Arizona spittle bug</name>
    <dbReference type="NCBI Taxonomy" id="38151"/>
    <lineage>
        <taxon>Eukaryota</taxon>
        <taxon>Metazoa</taxon>
        <taxon>Ecdysozoa</taxon>
        <taxon>Arthropoda</taxon>
        <taxon>Hexapoda</taxon>
        <taxon>Insecta</taxon>
        <taxon>Pterygota</taxon>
        <taxon>Neoptera</taxon>
        <taxon>Paraneoptera</taxon>
        <taxon>Hemiptera</taxon>
        <taxon>Auchenorrhyncha</taxon>
        <taxon>Cercopoidea</taxon>
        <taxon>Clastopteridae</taxon>
        <taxon>Clastoptera</taxon>
    </lineage>
</organism>
<reference evidence="1" key="1">
    <citation type="submission" date="2015-12" db="EMBL/GenBank/DDBJ databases">
        <title>De novo transcriptome assembly of four potential Pierce s Disease insect vectors from Arizona vineyards.</title>
        <authorList>
            <person name="Tassone E.E."/>
        </authorList>
    </citation>
    <scope>NUCLEOTIDE SEQUENCE</scope>
</reference>
<evidence type="ECO:0000313" key="1">
    <source>
        <dbReference type="EMBL" id="JAS18990.1"/>
    </source>
</evidence>
<protein>
    <submittedName>
        <fullName evidence="1">Uncharacterized protein</fullName>
    </submittedName>
</protein>